<proteinExistence type="predicted"/>
<organism evidence="1 2">
    <name type="scientific">Punica granatum</name>
    <name type="common">Pomegranate</name>
    <dbReference type="NCBI Taxonomy" id="22663"/>
    <lineage>
        <taxon>Eukaryota</taxon>
        <taxon>Viridiplantae</taxon>
        <taxon>Streptophyta</taxon>
        <taxon>Embryophyta</taxon>
        <taxon>Tracheophyta</taxon>
        <taxon>Spermatophyta</taxon>
        <taxon>Magnoliopsida</taxon>
        <taxon>eudicotyledons</taxon>
        <taxon>Gunneridae</taxon>
        <taxon>Pentapetalae</taxon>
        <taxon>rosids</taxon>
        <taxon>malvids</taxon>
        <taxon>Myrtales</taxon>
        <taxon>Lythraceae</taxon>
        <taxon>Punica</taxon>
    </lineage>
</organism>
<name>A0A2I0HKJ5_PUNGR</name>
<evidence type="ECO:0000313" key="1">
    <source>
        <dbReference type="EMBL" id="PKI32113.1"/>
    </source>
</evidence>
<dbReference type="AlphaFoldDB" id="A0A2I0HKJ5"/>
<keyword evidence="2" id="KW-1185">Reference proteome</keyword>
<comment type="caution">
    <text evidence="1">The sequence shown here is derived from an EMBL/GenBank/DDBJ whole genome shotgun (WGS) entry which is preliminary data.</text>
</comment>
<protein>
    <submittedName>
        <fullName evidence="1">Uncharacterized protein</fullName>
    </submittedName>
</protein>
<dbReference type="EMBL" id="PGOL01008025">
    <property type="protein sequence ID" value="PKI32113.1"/>
    <property type="molecule type" value="Genomic_DNA"/>
</dbReference>
<reference evidence="1 2" key="1">
    <citation type="submission" date="2017-11" db="EMBL/GenBank/DDBJ databases">
        <title>De-novo sequencing of pomegranate (Punica granatum L.) genome.</title>
        <authorList>
            <person name="Akparov Z."/>
            <person name="Amiraslanov A."/>
            <person name="Hajiyeva S."/>
            <person name="Abbasov M."/>
            <person name="Kaur K."/>
            <person name="Hamwieh A."/>
            <person name="Solovyev V."/>
            <person name="Salamov A."/>
            <person name="Braich B."/>
            <person name="Kosarev P."/>
            <person name="Mahmoud A."/>
            <person name="Hajiyev E."/>
            <person name="Babayeva S."/>
            <person name="Izzatullayeva V."/>
            <person name="Mammadov A."/>
            <person name="Mammadov A."/>
            <person name="Sharifova S."/>
            <person name="Ojaghi J."/>
            <person name="Eynullazada K."/>
            <person name="Bayramov B."/>
            <person name="Abdulazimova A."/>
            <person name="Shahmuradov I."/>
        </authorList>
    </citation>
    <scope>NUCLEOTIDE SEQUENCE [LARGE SCALE GENOMIC DNA]</scope>
    <source>
        <strain evidence="2">cv. AG2017</strain>
        <tissue evidence="1">Leaf</tissue>
    </source>
</reference>
<gene>
    <name evidence="1" type="ORF">CRG98_047496</name>
</gene>
<sequence>MGPIREKRVDEGCARLIGPRIVTTSSRGRVRVVRNPWNVMARLAEVVGRTGTSEGSMCAVRGISGPECSHGWNEAREFGNFWLESGRVVAGIPGGFPMILAGFDLGLRRTNEWCQHPILAHRLPTRESPIKAR</sequence>
<accession>A0A2I0HKJ5</accession>
<feature type="non-terminal residue" evidence="1">
    <location>
        <position position="133"/>
    </location>
</feature>
<evidence type="ECO:0000313" key="2">
    <source>
        <dbReference type="Proteomes" id="UP000233551"/>
    </source>
</evidence>
<dbReference type="Proteomes" id="UP000233551">
    <property type="component" value="Unassembled WGS sequence"/>
</dbReference>